<keyword evidence="1" id="KW-1185">Reference proteome</keyword>
<dbReference type="Proteomes" id="UP000504637">
    <property type="component" value="Unplaced"/>
</dbReference>
<proteinExistence type="predicted"/>
<protein>
    <submittedName>
        <fullName evidence="2">Uncharacterized protein</fullName>
    </submittedName>
</protein>
<evidence type="ECO:0000313" key="1">
    <source>
        <dbReference type="Proteomes" id="UP000504637"/>
    </source>
</evidence>
<dbReference type="AlphaFoldDB" id="A0A6J3M3J4"/>
<reference evidence="2" key="1">
    <citation type="submission" date="2020-01" db="EMBL/GenBank/DDBJ databases">
        <authorList>
            <consortium name="DOE Joint Genome Institute"/>
            <person name="Haridas S."/>
            <person name="Albert R."/>
            <person name="Binder M."/>
            <person name="Bloem J."/>
            <person name="Labutti K."/>
            <person name="Salamov A."/>
            <person name="Andreopoulos B."/>
            <person name="Baker S.E."/>
            <person name="Barry K."/>
            <person name="Bills G."/>
            <person name="Bluhm B.H."/>
            <person name="Cannon C."/>
            <person name="Castanera R."/>
            <person name="Culley D.E."/>
            <person name="Daum C."/>
            <person name="Ezra D."/>
            <person name="Gonzalez J.B."/>
            <person name="Henrissat B."/>
            <person name="Kuo A."/>
            <person name="Liang C."/>
            <person name="Lipzen A."/>
            <person name="Lutzoni F."/>
            <person name="Magnuson J."/>
            <person name="Mondo S."/>
            <person name="Nolan M."/>
            <person name="Ohm R."/>
            <person name="Pangilinan J."/>
            <person name="Park H.-J."/>
            <person name="Ramirez L."/>
            <person name="Alfaro M."/>
            <person name="Sun H."/>
            <person name="Tritt A."/>
            <person name="Yoshinaga Y."/>
            <person name="Zwiers L.-H."/>
            <person name="Turgeon B.G."/>
            <person name="Goodwin S.B."/>
            <person name="Spatafora J.W."/>
            <person name="Crous P.W."/>
            <person name="Grigoriev I.V."/>
        </authorList>
    </citation>
    <scope>NUCLEOTIDE SEQUENCE</scope>
    <source>
        <strain evidence="2">CBS 342.82</strain>
    </source>
</reference>
<reference evidence="2" key="3">
    <citation type="submission" date="2025-08" db="UniProtKB">
        <authorList>
            <consortium name="RefSeq"/>
        </authorList>
    </citation>
    <scope>IDENTIFICATION</scope>
    <source>
        <strain evidence="2">CBS 342.82</strain>
    </source>
</reference>
<organism evidence="2">
    <name type="scientific">Dissoconium aciculare CBS 342.82</name>
    <dbReference type="NCBI Taxonomy" id="1314786"/>
    <lineage>
        <taxon>Eukaryota</taxon>
        <taxon>Fungi</taxon>
        <taxon>Dikarya</taxon>
        <taxon>Ascomycota</taxon>
        <taxon>Pezizomycotina</taxon>
        <taxon>Dothideomycetes</taxon>
        <taxon>Dothideomycetidae</taxon>
        <taxon>Mycosphaerellales</taxon>
        <taxon>Dissoconiaceae</taxon>
        <taxon>Dissoconium</taxon>
    </lineage>
</organism>
<reference evidence="2" key="2">
    <citation type="submission" date="2020-04" db="EMBL/GenBank/DDBJ databases">
        <authorList>
            <consortium name="NCBI Genome Project"/>
        </authorList>
    </citation>
    <scope>NUCLEOTIDE SEQUENCE</scope>
    <source>
        <strain evidence="2">CBS 342.82</strain>
    </source>
</reference>
<dbReference type="OrthoDB" id="4521980at2759"/>
<evidence type="ECO:0000313" key="2">
    <source>
        <dbReference type="RefSeq" id="XP_033459632.1"/>
    </source>
</evidence>
<dbReference type="GeneID" id="54359148"/>
<name>A0A6J3M3J4_9PEZI</name>
<accession>A0A6J3M3J4</accession>
<dbReference type="RefSeq" id="XP_033459632.1">
    <property type="nucleotide sequence ID" value="XM_033601348.1"/>
</dbReference>
<gene>
    <name evidence="2" type="ORF">K489DRAFT_318782</name>
</gene>
<sequence>MRRPQTVQWDLPISDADFTILKKGLRPESMDDKWSVHPTYLQESNAYSVSWARSWTGYPHYTLIIARNISSSKGPVIESMVFESLTRADNKITAEMAKQEVICLSRNVLGCKIAAFPPIDGDKFFVYPLSNDAPTNAAGSGQDEIDE</sequence>